<dbReference type="Gene3D" id="3.40.50.720">
    <property type="entry name" value="NAD(P)-binding Rossmann-like Domain"/>
    <property type="match status" value="1"/>
</dbReference>
<dbReference type="AlphaFoldDB" id="A0A0D7W7G8"/>
<reference evidence="1 2" key="1">
    <citation type="submission" date="2014-11" db="EMBL/GenBank/DDBJ databases">
        <title>Tamlana sedimentorum sp. nov., isolated from shallow sand sediments of the Sea of Japan.</title>
        <authorList>
            <person name="Romanenko L.A."/>
        </authorList>
    </citation>
    <scope>NUCLEOTIDE SEQUENCE [LARGE SCALE GENOMIC DNA]</scope>
    <source>
        <strain evidence="1 2">JCM 19808</strain>
    </source>
</reference>
<evidence type="ECO:0008006" key="3">
    <source>
        <dbReference type="Google" id="ProtNLM"/>
    </source>
</evidence>
<dbReference type="SUPFAM" id="SSF51735">
    <property type="entry name" value="NAD(P)-binding Rossmann-fold domains"/>
    <property type="match status" value="1"/>
</dbReference>
<sequence length="63" mass="6686">MSKFSLNNKVASVVCGLSGIGKTISLSFAQLGIAVVTFDFNLDSAKEMVLCLNEVEFVTLNGN</sequence>
<dbReference type="PATRIC" id="fig|1435349.4.peg.869"/>
<keyword evidence="2" id="KW-1185">Reference proteome</keyword>
<proteinExistence type="predicted"/>
<dbReference type="InterPro" id="IPR036291">
    <property type="entry name" value="NAD(P)-bd_dom_sf"/>
</dbReference>
<comment type="caution">
    <text evidence="1">The sequence shown here is derived from an EMBL/GenBank/DDBJ whole genome shotgun (WGS) entry which is preliminary data.</text>
</comment>
<organism evidence="1 2">
    <name type="scientific">Neotamlana sedimentorum</name>
    <dbReference type="NCBI Taxonomy" id="1435349"/>
    <lineage>
        <taxon>Bacteria</taxon>
        <taxon>Pseudomonadati</taxon>
        <taxon>Bacteroidota</taxon>
        <taxon>Flavobacteriia</taxon>
        <taxon>Flavobacteriales</taxon>
        <taxon>Flavobacteriaceae</taxon>
        <taxon>Neotamlana</taxon>
    </lineage>
</organism>
<dbReference type="EMBL" id="JTDW01000013">
    <property type="protein sequence ID" value="KJD33772.1"/>
    <property type="molecule type" value="Genomic_DNA"/>
</dbReference>
<dbReference type="Proteomes" id="UP000032578">
    <property type="component" value="Unassembled WGS sequence"/>
</dbReference>
<protein>
    <recommendedName>
        <fullName evidence="3">3-oxoacyl-ACP reductase</fullName>
    </recommendedName>
</protein>
<evidence type="ECO:0000313" key="1">
    <source>
        <dbReference type="EMBL" id="KJD33772.1"/>
    </source>
</evidence>
<gene>
    <name evidence="1" type="ORF">PW52_14230</name>
</gene>
<evidence type="ECO:0000313" key="2">
    <source>
        <dbReference type="Proteomes" id="UP000032578"/>
    </source>
</evidence>
<accession>A0A0D7W7G8</accession>
<name>A0A0D7W7G8_9FLAO</name>
<dbReference type="RefSeq" id="WP_044633639.1">
    <property type="nucleotide sequence ID" value="NZ_JTDW01000013.1"/>
</dbReference>